<accession>A0A518EQI9</accession>
<name>A0A518EQI9_9BACT</name>
<gene>
    <name evidence="1" type="ORF">Poly30_18660</name>
</gene>
<keyword evidence="2" id="KW-1185">Reference proteome</keyword>
<sequence>MKSGEVRETLMKTLGDDVEEIFAGPEIIVHMKTKDAKLDEEALKAALAKHELKLKGDVKKDDAYIL</sequence>
<reference evidence="1 2" key="1">
    <citation type="submission" date="2019-02" db="EMBL/GenBank/DDBJ databases">
        <title>Deep-cultivation of Planctomycetes and their phenomic and genomic characterization uncovers novel biology.</title>
        <authorList>
            <person name="Wiegand S."/>
            <person name="Jogler M."/>
            <person name="Boedeker C."/>
            <person name="Pinto D."/>
            <person name="Vollmers J."/>
            <person name="Rivas-Marin E."/>
            <person name="Kohn T."/>
            <person name="Peeters S.H."/>
            <person name="Heuer A."/>
            <person name="Rast P."/>
            <person name="Oberbeckmann S."/>
            <person name="Bunk B."/>
            <person name="Jeske O."/>
            <person name="Meyerdierks A."/>
            <person name="Storesund J.E."/>
            <person name="Kallscheuer N."/>
            <person name="Luecker S."/>
            <person name="Lage O.M."/>
            <person name="Pohl T."/>
            <person name="Merkel B.J."/>
            <person name="Hornburger P."/>
            <person name="Mueller R.-W."/>
            <person name="Bruemmer F."/>
            <person name="Labrenz M."/>
            <person name="Spormann A.M."/>
            <person name="Op den Camp H."/>
            <person name="Overmann J."/>
            <person name="Amann R."/>
            <person name="Jetten M.S.M."/>
            <person name="Mascher T."/>
            <person name="Medema M.H."/>
            <person name="Devos D.P."/>
            <person name="Kaster A.-K."/>
            <person name="Ovreas L."/>
            <person name="Rohde M."/>
            <person name="Galperin M.Y."/>
            <person name="Jogler C."/>
        </authorList>
    </citation>
    <scope>NUCLEOTIDE SEQUENCE [LARGE SCALE GENOMIC DNA]</scope>
    <source>
        <strain evidence="1 2">Poly30</strain>
    </source>
</reference>
<evidence type="ECO:0000313" key="2">
    <source>
        <dbReference type="Proteomes" id="UP000320390"/>
    </source>
</evidence>
<dbReference type="Proteomes" id="UP000320390">
    <property type="component" value="Chromosome"/>
</dbReference>
<dbReference type="EMBL" id="CP036434">
    <property type="protein sequence ID" value="QDV06357.1"/>
    <property type="molecule type" value="Genomic_DNA"/>
</dbReference>
<dbReference type="AlphaFoldDB" id="A0A518EQI9"/>
<dbReference type="RefSeq" id="WP_145196460.1">
    <property type="nucleotide sequence ID" value="NZ_CP036434.1"/>
</dbReference>
<protein>
    <submittedName>
        <fullName evidence="1">Uncharacterized protein</fullName>
    </submittedName>
</protein>
<organism evidence="1 2">
    <name type="scientific">Saltatorellus ferox</name>
    <dbReference type="NCBI Taxonomy" id="2528018"/>
    <lineage>
        <taxon>Bacteria</taxon>
        <taxon>Pseudomonadati</taxon>
        <taxon>Planctomycetota</taxon>
        <taxon>Planctomycetia</taxon>
        <taxon>Planctomycetia incertae sedis</taxon>
        <taxon>Saltatorellus</taxon>
    </lineage>
</organism>
<proteinExistence type="predicted"/>
<evidence type="ECO:0000313" key="1">
    <source>
        <dbReference type="EMBL" id="QDV06357.1"/>
    </source>
</evidence>